<gene>
    <name evidence="3" type="ORF">FEQUK3_LOCUS9155</name>
</gene>
<feature type="region of interest" description="Disordered" evidence="2">
    <location>
        <begin position="78"/>
        <end position="100"/>
    </location>
</feature>
<feature type="coiled-coil region" evidence="1">
    <location>
        <begin position="133"/>
        <end position="160"/>
    </location>
</feature>
<reference evidence="3" key="1">
    <citation type="submission" date="2021-05" db="EMBL/GenBank/DDBJ databases">
        <authorList>
            <person name="Khan N."/>
        </authorList>
    </citation>
    <scope>NUCLEOTIDE SEQUENCE</scope>
</reference>
<proteinExistence type="predicted"/>
<keyword evidence="1" id="KW-0175">Coiled coil</keyword>
<dbReference type="EMBL" id="CAJSTJ010000157">
    <property type="protein sequence ID" value="CAG7563476.1"/>
    <property type="molecule type" value="Genomic_DNA"/>
</dbReference>
<evidence type="ECO:0000256" key="1">
    <source>
        <dbReference type="SAM" id="Coils"/>
    </source>
</evidence>
<sequence length="179" mass="20734">MNYSRPIESMTSKVPVWRPPSIQINGRTRPLTFPLTAQPSHLKINWRRIETMTHMISGSRTSSSLVNGRSLQPEFTSARHASHPHTAIPASTHYPRLPQPTNSYPQKIEYVYVYSMEMKQELRRITADAEAVKADLRLKNAEMQRDIAQMKLQMDQMRHQQTQRAVPAKEVRRFGFYTG</sequence>
<protein>
    <submittedName>
        <fullName evidence="3">Uncharacterized protein</fullName>
    </submittedName>
</protein>
<evidence type="ECO:0000256" key="2">
    <source>
        <dbReference type="SAM" id="MobiDB-lite"/>
    </source>
</evidence>
<evidence type="ECO:0000313" key="4">
    <source>
        <dbReference type="Proteomes" id="UP000693738"/>
    </source>
</evidence>
<accession>A0A8J2IW91</accession>
<name>A0A8J2IW91_FUSEQ</name>
<dbReference type="AlphaFoldDB" id="A0A8J2IW91"/>
<comment type="caution">
    <text evidence="3">The sequence shown here is derived from an EMBL/GenBank/DDBJ whole genome shotgun (WGS) entry which is preliminary data.</text>
</comment>
<organism evidence="3 4">
    <name type="scientific">Fusarium equiseti</name>
    <name type="common">Fusarium scirpi</name>
    <dbReference type="NCBI Taxonomy" id="61235"/>
    <lineage>
        <taxon>Eukaryota</taxon>
        <taxon>Fungi</taxon>
        <taxon>Dikarya</taxon>
        <taxon>Ascomycota</taxon>
        <taxon>Pezizomycotina</taxon>
        <taxon>Sordariomycetes</taxon>
        <taxon>Hypocreomycetidae</taxon>
        <taxon>Hypocreales</taxon>
        <taxon>Nectriaceae</taxon>
        <taxon>Fusarium</taxon>
        <taxon>Fusarium incarnatum-equiseti species complex</taxon>
    </lineage>
</organism>
<dbReference type="Proteomes" id="UP000693738">
    <property type="component" value="Unassembled WGS sequence"/>
</dbReference>
<evidence type="ECO:0000313" key="3">
    <source>
        <dbReference type="EMBL" id="CAG7563476.1"/>
    </source>
</evidence>